<feature type="domain" description="Protein kinase" evidence="1">
    <location>
        <begin position="17"/>
        <end position="293"/>
    </location>
</feature>
<dbReference type="Proteomes" id="UP000187172">
    <property type="component" value="Unassembled WGS sequence"/>
</dbReference>
<comment type="caution">
    <text evidence="2">The sequence shown here is derived from an EMBL/GenBank/DDBJ whole genome shotgun (WGS) entry which is preliminary data.</text>
</comment>
<keyword evidence="2" id="KW-0808">Transferase</keyword>
<dbReference type="InterPro" id="IPR011009">
    <property type="entry name" value="Kinase-like_dom_sf"/>
</dbReference>
<dbReference type="GO" id="GO:0004674">
    <property type="term" value="F:protein serine/threonine kinase activity"/>
    <property type="evidence" value="ECO:0007669"/>
    <property type="project" value="UniProtKB-KW"/>
</dbReference>
<evidence type="ECO:0000259" key="1">
    <source>
        <dbReference type="PROSITE" id="PS50011"/>
    </source>
</evidence>
<evidence type="ECO:0000313" key="2">
    <source>
        <dbReference type="EMBL" id="OMF51845.1"/>
    </source>
</evidence>
<proteinExistence type="predicted"/>
<protein>
    <submittedName>
        <fullName evidence="2">Serine/threonine protein kinase</fullName>
    </submittedName>
</protein>
<dbReference type="AlphaFoldDB" id="A0A1R1EJ63"/>
<dbReference type="Gene3D" id="1.10.510.10">
    <property type="entry name" value="Transferase(Phosphotransferase) domain 1"/>
    <property type="match status" value="1"/>
</dbReference>
<dbReference type="SUPFAM" id="SSF56112">
    <property type="entry name" value="Protein kinase-like (PK-like)"/>
    <property type="match status" value="1"/>
</dbReference>
<keyword evidence="2" id="KW-0723">Serine/threonine-protein kinase</keyword>
<dbReference type="EMBL" id="MRTP01000008">
    <property type="protein sequence ID" value="OMF51845.1"/>
    <property type="molecule type" value="Genomic_DNA"/>
</dbReference>
<dbReference type="PROSITE" id="PS50011">
    <property type="entry name" value="PROTEIN_KINASE_DOM"/>
    <property type="match status" value="1"/>
</dbReference>
<dbReference type="STRING" id="297318.BK138_23665"/>
<dbReference type="GO" id="GO:0005524">
    <property type="term" value="F:ATP binding"/>
    <property type="evidence" value="ECO:0007669"/>
    <property type="project" value="InterPro"/>
</dbReference>
<dbReference type="InterPro" id="IPR000719">
    <property type="entry name" value="Prot_kinase_dom"/>
</dbReference>
<name>A0A1R1EJ63_9BACL</name>
<evidence type="ECO:0000313" key="3">
    <source>
        <dbReference type="Proteomes" id="UP000187172"/>
    </source>
</evidence>
<dbReference type="RefSeq" id="WP_076173271.1">
    <property type="nucleotide sequence ID" value="NZ_MRTP01000008.1"/>
</dbReference>
<gene>
    <name evidence="2" type="ORF">BK138_23665</name>
</gene>
<keyword evidence="2" id="KW-0418">Kinase</keyword>
<organism evidence="2 3">
    <name type="scientific">Paenibacillus rhizosphaerae</name>
    <dbReference type="NCBI Taxonomy" id="297318"/>
    <lineage>
        <taxon>Bacteria</taxon>
        <taxon>Bacillati</taxon>
        <taxon>Bacillota</taxon>
        <taxon>Bacilli</taxon>
        <taxon>Bacillales</taxon>
        <taxon>Paenibacillaceae</taxon>
        <taxon>Paenibacillus</taxon>
    </lineage>
</organism>
<sequence>MDQPLTIKIDDVTFQLKQPHPLEWLPAWGKVFAVFDKQDSGNLSFGVEKDGVRRFIKYAGAATTEFEGEPADAILRLKQAVQIYEDLDHPSLVRMLSHFEAGPGYAAVFEWFDGESLHPHWAFPPPAKYEDPRSPFYRYRRLPLEKRLASYRAILDFHVHVEEKGYIAVDFYDGSVLYDFATDTTKICDIDLYQKGPFENRMGRLWGSSRFMSPEEFEYGAAIDGITNVYNMGATAFFIFGGEMDRSYDQWDAGRSLYDIALKAVHADRAGRYASVADFASAWDKALQELDGR</sequence>
<reference evidence="2 3" key="1">
    <citation type="submission" date="2016-11" db="EMBL/GenBank/DDBJ databases">
        <title>Paenibacillus species isolates.</title>
        <authorList>
            <person name="Beno S.M."/>
        </authorList>
    </citation>
    <scope>NUCLEOTIDE SEQUENCE [LARGE SCALE GENOMIC DNA]</scope>
    <source>
        <strain evidence="2 3">FSL R5-0378</strain>
    </source>
</reference>
<keyword evidence="3" id="KW-1185">Reference proteome</keyword>
<accession>A0A1R1EJ63</accession>